<feature type="chain" id="PRO_5006396139" description="AlgX/AlgJ SGNH hydrolase-like domain-containing protein" evidence="7">
    <location>
        <begin position="31"/>
        <end position="324"/>
    </location>
</feature>
<feature type="signal peptide" evidence="7">
    <location>
        <begin position="1"/>
        <end position="30"/>
    </location>
</feature>
<evidence type="ECO:0000256" key="3">
    <source>
        <dbReference type="ARBA" id="ARBA00022679"/>
    </source>
</evidence>
<keyword evidence="6" id="KW-0016">Alginate biosynthesis</keyword>
<dbReference type="AlphaFoldDB" id="A0A0R0DR27"/>
<evidence type="ECO:0000256" key="5">
    <source>
        <dbReference type="ARBA" id="ARBA00022764"/>
    </source>
</evidence>
<keyword evidence="4 7" id="KW-0732">Signal</keyword>
<comment type="caution">
    <text evidence="9">The sequence shown here is derived from an EMBL/GenBank/DDBJ whole genome shotgun (WGS) entry which is preliminary data.</text>
</comment>
<gene>
    <name evidence="9" type="ORF">ABB34_09230</name>
</gene>
<dbReference type="PATRIC" id="fig|659018.3.peg.1863"/>
<dbReference type="InterPro" id="IPR031811">
    <property type="entry name" value="ALGX/ALGJ_SGNH-like"/>
</dbReference>
<organism evidence="9 10">
    <name type="scientific">Stenotrophomonas daejeonensis</name>
    <dbReference type="NCBI Taxonomy" id="659018"/>
    <lineage>
        <taxon>Bacteria</taxon>
        <taxon>Pseudomonadati</taxon>
        <taxon>Pseudomonadota</taxon>
        <taxon>Gammaproteobacteria</taxon>
        <taxon>Lysobacterales</taxon>
        <taxon>Lysobacteraceae</taxon>
        <taxon>Stenotrophomonas</taxon>
    </lineage>
</organism>
<evidence type="ECO:0000259" key="8">
    <source>
        <dbReference type="Pfam" id="PF16822"/>
    </source>
</evidence>
<dbReference type="STRING" id="659018.ABB34_09230"/>
<keyword evidence="5" id="KW-0574">Periplasm</keyword>
<evidence type="ECO:0000313" key="9">
    <source>
        <dbReference type="EMBL" id="KRG84460.1"/>
    </source>
</evidence>
<evidence type="ECO:0000313" key="10">
    <source>
        <dbReference type="Proteomes" id="UP000050940"/>
    </source>
</evidence>
<dbReference type="Proteomes" id="UP000050940">
    <property type="component" value="Unassembled WGS sequence"/>
</dbReference>
<reference evidence="9 10" key="1">
    <citation type="submission" date="2015-05" db="EMBL/GenBank/DDBJ databases">
        <title>Genome sequencing and analysis of members of genus Stenotrophomonas.</title>
        <authorList>
            <person name="Patil P.P."/>
            <person name="Midha S."/>
            <person name="Patil P.B."/>
        </authorList>
    </citation>
    <scope>NUCLEOTIDE SEQUENCE [LARGE SCALE GENOMIC DNA]</scope>
    <source>
        <strain evidence="9 10">JCM 16244</strain>
    </source>
</reference>
<evidence type="ECO:0000256" key="7">
    <source>
        <dbReference type="SAM" id="SignalP"/>
    </source>
</evidence>
<keyword evidence="3" id="KW-0808">Transferase</keyword>
<dbReference type="GO" id="GO:0042597">
    <property type="term" value="C:periplasmic space"/>
    <property type="evidence" value="ECO:0007669"/>
    <property type="project" value="UniProtKB-SubCell"/>
</dbReference>
<dbReference type="GO" id="GO:0042121">
    <property type="term" value="P:alginic acid biosynthetic process"/>
    <property type="evidence" value="ECO:0007669"/>
    <property type="project" value="UniProtKB-UniPathway"/>
</dbReference>
<evidence type="ECO:0000256" key="6">
    <source>
        <dbReference type="ARBA" id="ARBA00022841"/>
    </source>
</evidence>
<comment type="subcellular location">
    <subcellularLocation>
        <location evidence="1">Periplasm</location>
    </subcellularLocation>
</comment>
<keyword evidence="10" id="KW-1185">Reference proteome</keyword>
<evidence type="ECO:0000256" key="1">
    <source>
        <dbReference type="ARBA" id="ARBA00004418"/>
    </source>
</evidence>
<sequence>MFRSSTLSRPYGWGVMGILLALAASIPAHAQSALVGKEGWVFYAGDEILHSDMQAVHRNVALMRDAGEQLQAAGVGLVVVVVPLKARLAQQKLPEGVVLGDAVQERYAAIMREFAAAGVVATDAMRALAAVQAQGMPAFFRTDSHWTAWSAEATGVATAELIKRHWSLSGQPGTGKRLGPWVKERRFSDLADLMGAAQRKAIGPEVFTIRNPDAEGGLLDDDVAVVHVVGNSSAQPYLGFSQALSNGIDRPVGLSWKYGNFGPWAVLLEYLESPEFREHRPQVLVWQLDESQMLYGPDAPGQWDNASTMSEQQWRQRLRGALGQ</sequence>
<feature type="domain" description="AlgX/AlgJ SGNH hydrolase-like" evidence="8">
    <location>
        <begin position="34"/>
        <end position="290"/>
    </location>
</feature>
<dbReference type="EMBL" id="LDJP01000053">
    <property type="protein sequence ID" value="KRG84460.1"/>
    <property type="molecule type" value="Genomic_DNA"/>
</dbReference>
<dbReference type="Pfam" id="PF16822">
    <property type="entry name" value="ALGX"/>
    <property type="match status" value="1"/>
</dbReference>
<proteinExistence type="predicted"/>
<accession>A0A0R0DR27</accession>
<dbReference type="UniPathway" id="UPA00286"/>
<comment type="pathway">
    <text evidence="2">Glycan biosynthesis; alginate biosynthesis.</text>
</comment>
<evidence type="ECO:0000256" key="2">
    <source>
        <dbReference type="ARBA" id="ARBA00005182"/>
    </source>
</evidence>
<dbReference type="GO" id="GO:0016740">
    <property type="term" value="F:transferase activity"/>
    <property type="evidence" value="ECO:0007669"/>
    <property type="project" value="UniProtKB-KW"/>
</dbReference>
<dbReference type="OrthoDB" id="6790279at2"/>
<name>A0A0R0DR27_9GAMM</name>
<protein>
    <recommendedName>
        <fullName evidence="8">AlgX/AlgJ SGNH hydrolase-like domain-containing protein</fullName>
    </recommendedName>
</protein>
<evidence type="ECO:0000256" key="4">
    <source>
        <dbReference type="ARBA" id="ARBA00022729"/>
    </source>
</evidence>